<evidence type="ECO:0000313" key="1">
    <source>
        <dbReference type="EMBL" id="PRP88778.1"/>
    </source>
</evidence>
<evidence type="ECO:0000313" key="2">
    <source>
        <dbReference type="Proteomes" id="UP000241769"/>
    </source>
</evidence>
<organism evidence="1 2">
    <name type="scientific">Planoprotostelium fungivorum</name>
    <dbReference type="NCBI Taxonomy" id="1890364"/>
    <lineage>
        <taxon>Eukaryota</taxon>
        <taxon>Amoebozoa</taxon>
        <taxon>Evosea</taxon>
        <taxon>Variosea</taxon>
        <taxon>Cavosteliida</taxon>
        <taxon>Cavosteliaceae</taxon>
        <taxon>Planoprotostelium</taxon>
    </lineage>
</organism>
<dbReference type="Proteomes" id="UP000241769">
    <property type="component" value="Unassembled WGS sequence"/>
</dbReference>
<accession>A0A2P6NXY5</accession>
<sequence length="121" mass="14381">MVDRMAGDPPSSTQQFDFFRKQSTLEWPGYPLIDLRVLKWGTGELPHQQRAFQYFTEGYLEWWTHKIPSQLELVSIHIDVCNNFEFLRLLVEQRLLISLPLNHSKTGSRVALSNYIRRFKR</sequence>
<dbReference type="InParanoid" id="A0A2P6NXY5"/>
<protein>
    <submittedName>
        <fullName evidence="1">Uncharacterized protein</fullName>
    </submittedName>
</protein>
<dbReference type="AlphaFoldDB" id="A0A2P6NXY5"/>
<reference evidence="1 2" key="1">
    <citation type="journal article" date="2018" name="Genome Biol. Evol.">
        <title>Multiple Roots of Fruiting Body Formation in Amoebozoa.</title>
        <authorList>
            <person name="Hillmann F."/>
            <person name="Forbes G."/>
            <person name="Novohradska S."/>
            <person name="Ferling I."/>
            <person name="Riege K."/>
            <person name="Groth M."/>
            <person name="Westermann M."/>
            <person name="Marz M."/>
            <person name="Spaller T."/>
            <person name="Winckler T."/>
            <person name="Schaap P."/>
            <person name="Glockner G."/>
        </authorList>
    </citation>
    <scope>NUCLEOTIDE SEQUENCE [LARGE SCALE GENOMIC DNA]</scope>
    <source>
        <strain evidence="1 2">Jena</strain>
    </source>
</reference>
<dbReference type="EMBL" id="MDYQ01000007">
    <property type="protein sequence ID" value="PRP88778.1"/>
    <property type="molecule type" value="Genomic_DNA"/>
</dbReference>
<gene>
    <name evidence="1" type="ORF">PROFUN_00246</name>
</gene>
<keyword evidence="2" id="KW-1185">Reference proteome</keyword>
<comment type="caution">
    <text evidence="1">The sequence shown here is derived from an EMBL/GenBank/DDBJ whole genome shotgun (WGS) entry which is preliminary data.</text>
</comment>
<name>A0A2P6NXY5_9EUKA</name>
<proteinExistence type="predicted"/>